<gene>
    <name evidence="2" type="ORF">theurythT_28570</name>
</gene>
<protein>
    <submittedName>
        <fullName evidence="2">Serine/threonine protein kinase</fullName>
    </submittedName>
</protein>
<evidence type="ECO:0000313" key="2">
    <source>
        <dbReference type="EMBL" id="GLX83404.1"/>
    </source>
</evidence>
<dbReference type="GO" id="GO:0004674">
    <property type="term" value="F:protein serine/threonine kinase activity"/>
    <property type="evidence" value="ECO:0007669"/>
    <property type="project" value="UniProtKB-KW"/>
</dbReference>
<sequence length="140" mass="15500">MDKNYLNQVDDIPIKCTQDIVISRQKGRELARKSGFSVSEQTRFATAISEITRNVLTYATEGDCYLFEKTLDGYHMVIAQIVDHGPGIDNPKLAMNDGYSTGNGLGLGLPGAKRLVHELNINSMPGKTLVEIIIKGRVYR</sequence>
<dbReference type="RefSeq" id="WP_284208836.1">
    <property type="nucleotide sequence ID" value="NZ_BSSU01000015.1"/>
</dbReference>
<comment type="caution">
    <text evidence="2">The sequence shown here is derived from an EMBL/GenBank/DDBJ whole genome shotgun (WGS) entry which is preliminary data.</text>
</comment>
<dbReference type="EMBL" id="BSSU01000015">
    <property type="protein sequence ID" value="GLX83404.1"/>
    <property type="molecule type" value="Genomic_DNA"/>
</dbReference>
<evidence type="ECO:0000259" key="1">
    <source>
        <dbReference type="Pfam" id="PF02518"/>
    </source>
</evidence>
<keyword evidence="2" id="KW-0723">Serine/threonine-protein kinase</keyword>
<feature type="domain" description="Histidine kinase/HSP90-like ATPase" evidence="1">
    <location>
        <begin position="41"/>
        <end position="128"/>
    </location>
</feature>
<dbReference type="InterPro" id="IPR003594">
    <property type="entry name" value="HATPase_dom"/>
</dbReference>
<dbReference type="InterPro" id="IPR036890">
    <property type="entry name" value="HATPase_C_sf"/>
</dbReference>
<dbReference type="Gene3D" id="3.30.565.10">
    <property type="entry name" value="Histidine kinase-like ATPase, C-terminal domain"/>
    <property type="match status" value="1"/>
</dbReference>
<evidence type="ECO:0000313" key="3">
    <source>
        <dbReference type="Proteomes" id="UP001157133"/>
    </source>
</evidence>
<dbReference type="Pfam" id="PF02518">
    <property type="entry name" value="HATPase_c"/>
    <property type="match status" value="1"/>
</dbReference>
<reference evidence="2 3" key="1">
    <citation type="submission" date="2023-03" db="EMBL/GenBank/DDBJ databases">
        <title>Draft genome sequence of Thalassotalea eurytherma JCM 18482T.</title>
        <authorList>
            <person name="Sawabe T."/>
        </authorList>
    </citation>
    <scope>NUCLEOTIDE SEQUENCE [LARGE SCALE GENOMIC DNA]</scope>
    <source>
        <strain evidence="2 3">JCM 18482</strain>
    </source>
</reference>
<dbReference type="Proteomes" id="UP001157133">
    <property type="component" value="Unassembled WGS sequence"/>
</dbReference>
<organism evidence="2 3">
    <name type="scientific">Thalassotalea eurytherma</name>
    <dbReference type="NCBI Taxonomy" id="1144278"/>
    <lineage>
        <taxon>Bacteria</taxon>
        <taxon>Pseudomonadati</taxon>
        <taxon>Pseudomonadota</taxon>
        <taxon>Gammaproteobacteria</taxon>
        <taxon>Alteromonadales</taxon>
        <taxon>Colwelliaceae</taxon>
        <taxon>Thalassotalea</taxon>
    </lineage>
</organism>
<dbReference type="SUPFAM" id="SSF55874">
    <property type="entry name" value="ATPase domain of HSP90 chaperone/DNA topoisomerase II/histidine kinase"/>
    <property type="match status" value="1"/>
</dbReference>
<proteinExistence type="predicted"/>
<keyword evidence="3" id="KW-1185">Reference proteome</keyword>
<keyword evidence="2" id="KW-0808">Transferase</keyword>
<accession>A0ABQ6H7F3</accession>
<keyword evidence="2" id="KW-0418">Kinase</keyword>
<name>A0ABQ6H7F3_9GAMM</name>